<feature type="compositionally biased region" description="Polar residues" evidence="1">
    <location>
        <begin position="69"/>
        <end position="78"/>
    </location>
</feature>
<evidence type="ECO:0000313" key="3">
    <source>
        <dbReference type="EnsemblMetazoa" id="ASIC007480-PA"/>
    </source>
</evidence>
<dbReference type="AlphaFoldDB" id="A0A084VPX8"/>
<sequence>MYCNVDKSQSTASGSAGSGSVPSVGGNVMMSGVLGLSGSMGGGSVGGGVGGGGGGGGGGGMVGIGSGNGNTVPPNNTKSAKEGE</sequence>
<proteinExistence type="predicted"/>
<dbReference type="EMBL" id="KE525001">
    <property type="protein sequence ID" value="KFB40022.1"/>
    <property type="molecule type" value="Genomic_DNA"/>
</dbReference>
<keyword evidence="4" id="KW-1185">Reference proteome</keyword>
<evidence type="ECO:0000313" key="4">
    <source>
        <dbReference type="Proteomes" id="UP000030765"/>
    </source>
</evidence>
<feature type="region of interest" description="Disordered" evidence="1">
    <location>
        <begin position="48"/>
        <end position="84"/>
    </location>
</feature>
<feature type="compositionally biased region" description="Gly residues" evidence="1">
    <location>
        <begin position="48"/>
        <end position="68"/>
    </location>
</feature>
<dbReference type="EnsemblMetazoa" id="ASIC007480-RA">
    <property type="protein sequence ID" value="ASIC007480-PA"/>
    <property type="gene ID" value="ASIC007480"/>
</dbReference>
<reference evidence="2 4" key="1">
    <citation type="journal article" date="2014" name="BMC Genomics">
        <title>Genome sequence of Anopheles sinensis provides insight into genetics basis of mosquito competence for malaria parasites.</title>
        <authorList>
            <person name="Zhou D."/>
            <person name="Zhang D."/>
            <person name="Ding G."/>
            <person name="Shi L."/>
            <person name="Hou Q."/>
            <person name="Ye Y."/>
            <person name="Xu Y."/>
            <person name="Zhou H."/>
            <person name="Xiong C."/>
            <person name="Li S."/>
            <person name="Yu J."/>
            <person name="Hong S."/>
            <person name="Yu X."/>
            <person name="Zou P."/>
            <person name="Chen C."/>
            <person name="Chang X."/>
            <person name="Wang W."/>
            <person name="Lv Y."/>
            <person name="Sun Y."/>
            <person name="Ma L."/>
            <person name="Shen B."/>
            <person name="Zhu C."/>
        </authorList>
    </citation>
    <scope>NUCLEOTIDE SEQUENCE [LARGE SCALE GENOMIC DNA]</scope>
</reference>
<organism evidence="2">
    <name type="scientific">Anopheles sinensis</name>
    <name type="common">Mosquito</name>
    <dbReference type="NCBI Taxonomy" id="74873"/>
    <lineage>
        <taxon>Eukaryota</taxon>
        <taxon>Metazoa</taxon>
        <taxon>Ecdysozoa</taxon>
        <taxon>Arthropoda</taxon>
        <taxon>Hexapoda</taxon>
        <taxon>Insecta</taxon>
        <taxon>Pterygota</taxon>
        <taxon>Neoptera</taxon>
        <taxon>Endopterygota</taxon>
        <taxon>Diptera</taxon>
        <taxon>Nematocera</taxon>
        <taxon>Culicoidea</taxon>
        <taxon>Culicidae</taxon>
        <taxon>Anophelinae</taxon>
        <taxon>Anopheles</taxon>
    </lineage>
</organism>
<dbReference type="Proteomes" id="UP000030765">
    <property type="component" value="Unassembled WGS sequence"/>
</dbReference>
<feature type="compositionally biased region" description="Low complexity" evidence="1">
    <location>
        <begin position="10"/>
        <end position="24"/>
    </location>
</feature>
<evidence type="ECO:0000256" key="1">
    <source>
        <dbReference type="SAM" id="MobiDB-lite"/>
    </source>
</evidence>
<name>A0A084VPX8_ANOSI</name>
<reference evidence="3" key="2">
    <citation type="submission" date="2020-05" db="UniProtKB">
        <authorList>
            <consortium name="EnsemblMetazoa"/>
        </authorList>
    </citation>
    <scope>IDENTIFICATION</scope>
</reference>
<dbReference type="EMBL" id="ATLV01015067">
    <property type="status" value="NOT_ANNOTATED_CDS"/>
    <property type="molecule type" value="Genomic_DNA"/>
</dbReference>
<accession>A0A084VPX8</accession>
<feature type="region of interest" description="Disordered" evidence="1">
    <location>
        <begin position="1"/>
        <end position="24"/>
    </location>
</feature>
<evidence type="ECO:0000313" key="2">
    <source>
        <dbReference type="EMBL" id="KFB40022.1"/>
    </source>
</evidence>
<gene>
    <name evidence="2" type="ORF">ZHAS_00007480</name>
</gene>
<dbReference type="VEuPathDB" id="VectorBase:ASIC007480"/>
<protein>
    <submittedName>
        <fullName evidence="2 3">Uncharacterized protein</fullName>
    </submittedName>
</protein>